<proteinExistence type="predicted"/>
<evidence type="ECO:0000256" key="2">
    <source>
        <dbReference type="SAM" id="SignalP"/>
    </source>
</evidence>
<accession>A0A4Q0YUL5</accession>
<feature type="signal peptide" evidence="2">
    <location>
        <begin position="1"/>
        <end position="21"/>
    </location>
</feature>
<dbReference type="AlphaFoldDB" id="A0A4Q0YUL5"/>
<dbReference type="EMBL" id="PEIB01000015">
    <property type="protein sequence ID" value="RXJ72849.1"/>
    <property type="molecule type" value="Genomic_DNA"/>
</dbReference>
<sequence>MNHRFALMSVLLTALVSVTNASEAETNTQETQPNWPSGELLVPKSGFDWGTNIAVGTIASPQEICNVFTHPFFQRPLADYNQLDSMNSDFVWDGIEASSLWVNKKFEAAGVRLDRLTLEQETMQKADYNLSACLNYMKKEAPQLFTFVQDNLLHYLRDECVEQKFRIEKTVDDVGNIIEKKVPLRKTPCLDFNYNSGRYGDWNSTTFALMLVWKEAHPVLANVFKRGLDTLEVRVAERDKELEQERIAQAEAQAKREKQQQARNQKEQVWQQYLAREKTLMEQVYNFSTTGHPNGGSWKYWVQTAPCIVTDGSKTYDTRKINMTAFRMYPEYNEYSGDTEMVSSDGNFRLSTTATIPLDRLQNAWSMAFKECPGRTSTF</sequence>
<name>A0A4Q0YUL5_9GAMM</name>
<evidence type="ECO:0000313" key="4">
    <source>
        <dbReference type="Proteomes" id="UP000290287"/>
    </source>
</evidence>
<reference evidence="3 4" key="1">
    <citation type="submission" date="2017-10" db="EMBL/GenBank/DDBJ databases">
        <title>Nyctiphanis sp. nov., isolated from the stomach of the euphausiid Nyctiphanes simplex (Hansen, 1911) in the Gulf of California.</title>
        <authorList>
            <person name="Gomez-Gil B."/>
            <person name="Aguilar-Mendez M."/>
            <person name="Lopez-Cortes A."/>
            <person name="Gomez-Gutierrez J."/>
            <person name="Roque A."/>
            <person name="Lang E."/>
            <person name="Gonzalez-Castillo A."/>
        </authorList>
    </citation>
    <scope>NUCLEOTIDE SEQUENCE [LARGE SCALE GENOMIC DNA]</scope>
    <source>
        <strain evidence="3 4">CAIM 600</strain>
    </source>
</reference>
<evidence type="ECO:0000256" key="1">
    <source>
        <dbReference type="SAM" id="Coils"/>
    </source>
</evidence>
<dbReference type="Proteomes" id="UP000290287">
    <property type="component" value="Unassembled WGS sequence"/>
</dbReference>
<keyword evidence="1" id="KW-0175">Coiled coil</keyword>
<evidence type="ECO:0000313" key="3">
    <source>
        <dbReference type="EMBL" id="RXJ72849.1"/>
    </source>
</evidence>
<organism evidence="3 4">
    <name type="scientific">Veronia nyctiphanis</name>
    <dbReference type="NCBI Taxonomy" id="1278244"/>
    <lineage>
        <taxon>Bacteria</taxon>
        <taxon>Pseudomonadati</taxon>
        <taxon>Pseudomonadota</taxon>
        <taxon>Gammaproteobacteria</taxon>
        <taxon>Vibrionales</taxon>
        <taxon>Vibrionaceae</taxon>
        <taxon>Veronia</taxon>
    </lineage>
</organism>
<gene>
    <name evidence="3" type="ORF">CS022_13420</name>
</gene>
<comment type="caution">
    <text evidence="3">The sequence shown here is derived from an EMBL/GenBank/DDBJ whole genome shotgun (WGS) entry which is preliminary data.</text>
</comment>
<feature type="chain" id="PRO_5020562344" evidence="2">
    <location>
        <begin position="22"/>
        <end position="379"/>
    </location>
</feature>
<feature type="coiled-coil region" evidence="1">
    <location>
        <begin position="233"/>
        <end position="269"/>
    </location>
</feature>
<keyword evidence="2" id="KW-0732">Signal</keyword>
<protein>
    <submittedName>
        <fullName evidence="3">Uncharacterized protein</fullName>
    </submittedName>
</protein>
<keyword evidence="4" id="KW-1185">Reference proteome</keyword>